<dbReference type="PROSITE" id="PS50883">
    <property type="entry name" value="EAL"/>
    <property type="match status" value="1"/>
</dbReference>
<dbReference type="InterPro" id="IPR013976">
    <property type="entry name" value="HDOD"/>
</dbReference>
<dbReference type="Proteomes" id="UP000094769">
    <property type="component" value="Unassembled WGS sequence"/>
</dbReference>
<dbReference type="OrthoDB" id="9804751at2"/>
<organism evidence="3 4">
    <name type="scientific">Candidatus Thiodiazotropha endolucinida</name>
    <dbReference type="NCBI Taxonomy" id="1655433"/>
    <lineage>
        <taxon>Bacteria</taxon>
        <taxon>Pseudomonadati</taxon>
        <taxon>Pseudomonadota</taxon>
        <taxon>Gammaproteobacteria</taxon>
        <taxon>Chromatiales</taxon>
        <taxon>Sedimenticolaceae</taxon>
        <taxon>Candidatus Thiodiazotropha</taxon>
    </lineage>
</organism>
<dbReference type="PROSITE" id="PS51833">
    <property type="entry name" value="HDOD"/>
    <property type="match status" value="1"/>
</dbReference>
<dbReference type="InterPro" id="IPR052340">
    <property type="entry name" value="RNase_Y/CdgJ"/>
</dbReference>
<dbReference type="PIRSF" id="PIRSF003180">
    <property type="entry name" value="DiGMPpdiest_YuxH"/>
    <property type="match status" value="1"/>
</dbReference>
<dbReference type="InterPro" id="IPR035919">
    <property type="entry name" value="EAL_sf"/>
</dbReference>
<keyword evidence="4" id="KW-1185">Reference proteome</keyword>
<gene>
    <name evidence="3" type="ORF">CODIS_26140</name>
</gene>
<dbReference type="PANTHER" id="PTHR33525:SF4">
    <property type="entry name" value="CYCLIC DI-GMP PHOSPHODIESTERASE CDGJ"/>
    <property type="match status" value="1"/>
</dbReference>
<protein>
    <submittedName>
        <fullName evidence="3">HDOD domain protein</fullName>
    </submittedName>
</protein>
<dbReference type="RefSeq" id="WP_069125608.1">
    <property type="nucleotide sequence ID" value="NZ_MARB01000014.1"/>
</dbReference>
<dbReference type="Pfam" id="PF08668">
    <property type="entry name" value="HDOD"/>
    <property type="match status" value="1"/>
</dbReference>
<dbReference type="Pfam" id="PF00563">
    <property type="entry name" value="EAL"/>
    <property type="match status" value="1"/>
</dbReference>
<dbReference type="PANTHER" id="PTHR33525">
    <property type="match status" value="1"/>
</dbReference>
<dbReference type="Gene3D" id="1.10.3210.10">
    <property type="entry name" value="Hypothetical protein af1432"/>
    <property type="match status" value="1"/>
</dbReference>
<proteinExistence type="predicted"/>
<dbReference type="SMART" id="SM00052">
    <property type="entry name" value="EAL"/>
    <property type="match status" value="1"/>
</dbReference>
<reference evidence="3 4" key="1">
    <citation type="submission" date="2016-06" db="EMBL/GenBank/DDBJ databases">
        <title>Genome sequence of endosymbiont of Candidatus Endolucinida thiodiazotropha.</title>
        <authorList>
            <person name="Poehlein A."/>
            <person name="Koenig S."/>
            <person name="Heiden S.E."/>
            <person name="Thuermer A."/>
            <person name="Voget S."/>
            <person name="Daniel R."/>
            <person name="Markert S."/>
            <person name="Gros O."/>
            <person name="Schweder T."/>
        </authorList>
    </citation>
    <scope>NUCLEOTIDE SEQUENCE [LARGE SCALE GENOMIC DNA]</scope>
    <source>
        <strain evidence="3 4">COS</strain>
    </source>
</reference>
<evidence type="ECO:0000259" key="2">
    <source>
        <dbReference type="PROSITE" id="PS51833"/>
    </source>
</evidence>
<dbReference type="InterPro" id="IPR001633">
    <property type="entry name" value="EAL_dom"/>
</dbReference>
<dbReference type="SUPFAM" id="SSF109604">
    <property type="entry name" value="HD-domain/PDEase-like"/>
    <property type="match status" value="1"/>
</dbReference>
<accession>A0A7Z0VK39</accession>
<dbReference type="AlphaFoldDB" id="A0A7Z0VK39"/>
<dbReference type="Gene3D" id="3.20.20.450">
    <property type="entry name" value="EAL domain"/>
    <property type="match status" value="1"/>
</dbReference>
<comment type="caution">
    <text evidence="3">The sequence shown here is derived from an EMBL/GenBank/DDBJ whole genome shotgun (WGS) entry which is preliminary data.</text>
</comment>
<dbReference type="EMBL" id="MARB01000014">
    <property type="protein sequence ID" value="ODJ87097.1"/>
    <property type="molecule type" value="Genomic_DNA"/>
</dbReference>
<feature type="domain" description="EAL" evidence="1">
    <location>
        <begin position="1"/>
        <end position="218"/>
    </location>
</feature>
<dbReference type="InterPro" id="IPR014408">
    <property type="entry name" value="dGMP_Pdiesterase_EAL/HD-GYP"/>
</dbReference>
<name>A0A7Z0VK39_9GAMM</name>
<sequence>MNEITGTSQPVLPVGISRVGRQPILDRHLNIYGYELLYRSDEAFCETGFDGDLATARTVLDSFLEFGLHRLVGPHQVFINMTRAFFTELQPLPIDKSRLVIEVLEDIEPTADVINGVSRLHAEGYTIALDDFRFEPRWNPLLPHCSIVKVDILHLDIDAYQKQIHELKSMGLTLLAEKVETREDFDRVKMLGFDLFQGYFFAKPQIVTTSRLSSNKNIVLQMIAKINDQNADIDEIASLIELDANLSFKVLRFINSAAISFPKKVTSIHQAVIYVGMHRLRAWSTLFIMAGMDNFSPELITTSLVRAEVCKSHVTELKLGDPESAYTVGLLSTLDAMLPLSMQELVIELPLPEQMIEALKERSGPYAMSLQCAIDLEECQWLTEAAQSMSVERLNSLYVKALERVEMIRGEFA</sequence>
<feature type="domain" description="HDOD" evidence="2">
    <location>
        <begin position="212"/>
        <end position="408"/>
    </location>
</feature>
<evidence type="ECO:0000259" key="1">
    <source>
        <dbReference type="PROSITE" id="PS50883"/>
    </source>
</evidence>
<dbReference type="SUPFAM" id="SSF141868">
    <property type="entry name" value="EAL domain-like"/>
    <property type="match status" value="1"/>
</dbReference>
<evidence type="ECO:0000313" key="4">
    <source>
        <dbReference type="Proteomes" id="UP000094769"/>
    </source>
</evidence>
<evidence type="ECO:0000313" key="3">
    <source>
        <dbReference type="EMBL" id="ODJ87097.1"/>
    </source>
</evidence>